<dbReference type="InterPro" id="IPR027417">
    <property type="entry name" value="P-loop_NTPase"/>
</dbReference>
<dbReference type="HOGENOM" id="CLU_052793_0_0_9"/>
<dbReference type="InterPro" id="IPR003593">
    <property type="entry name" value="AAA+_ATPase"/>
</dbReference>
<dbReference type="PANTHER" id="PTHR20953:SF3">
    <property type="entry name" value="P-LOOP CONTAINING NUCLEOSIDE TRIPHOSPHATE HYDROLASES SUPERFAMILY PROTEIN"/>
    <property type="match status" value="1"/>
</dbReference>
<dbReference type="EMBL" id="ACIO01000091">
    <property type="protein sequence ID" value="EFD00378.1"/>
    <property type="molecule type" value="Genomic_DNA"/>
</dbReference>
<dbReference type="AlphaFoldDB" id="D3ACR6"/>
<gene>
    <name evidence="4" type="ORF">CLOSTHATH_01394</name>
</gene>
<feature type="domain" description="AAA+ ATPase" evidence="3">
    <location>
        <begin position="172"/>
        <end position="319"/>
    </location>
</feature>
<sequence length="356" mass="40676">MKIILRHNLSPFTYIEVRGGMKVEKKDELIKIFSKNIREILTRVAVSFDEVQEIRLRVAAPLLMVYKNEEYYISRLGQLSRDCRDAYLVSRNELKETMEYMSNYSLYAFEEEMKQGFLTIQGGHRIGVAGKTILDESGIKTMKFISFINVRLSHQVKGCASPVLPYLYDSEEILHTLIISPPRCGKTTLLRDLIRQISNGTEAHPGMTVGVVDERSEIGACYQGIPQNELGIRTDILDCCPKARGMMMLIRTMSPRVIAVDEIGSREDLEAVEYVMNCGCKLIATVHGSSIDDLKQKPVLRRLVEERIFERYIVLNNKGKIGNIDQIYDSRGTQLYKAEVHRMGKRWNSEECMAYG</sequence>
<evidence type="ECO:0000313" key="4">
    <source>
        <dbReference type="EMBL" id="EFD00378.1"/>
    </source>
</evidence>
<accession>D3ACR6</accession>
<protein>
    <submittedName>
        <fullName evidence="4">Stage III sporulation protein AA</fullName>
    </submittedName>
</protein>
<dbReference type="SMART" id="SM00382">
    <property type="entry name" value="AAA"/>
    <property type="match status" value="1"/>
</dbReference>
<dbReference type="InterPro" id="IPR045735">
    <property type="entry name" value="Spore_III_AA_AAA+_ATPase"/>
</dbReference>
<dbReference type="Proteomes" id="UP000004968">
    <property type="component" value="Unassembled WGS sequence"/>
</dbReference>
<dbReference type="Gene3D" id="3.40.50.300">
    <property type="entry name" value="P-loop containing nucleotide triphosphate hydrolases"/>
    <property type="match status" value="1"/>
</dbReference>
<proteinExistence type="predicted"/>
<dbReference type="NCBIfam" id="TIGR02858">
    <property type="entry name" value="spore_III_AA"/>
    <property type="match status" value="1"/>
</dbReference>
<keyword evidence="1" id="KW-0547">Nucleotide-binding</keyword>
<evidence type="ECO:0000259" key="3">
    <source>
        <dbReference type="SMART" id="SM00382"/>
    </source>
</evidence>
<evidence type="ECO:0000313" key="5">
    <source>
        <dbReference type="Proteomes" id="UP000004968"/>
    </source>
</evidence>
<evidence type="ECO:0000256" key="2">
    <source>
        <dbReference type="ARBA" id="ARBA00022840"/>
    </source>
</evidence>
<comment type="caution">
    <text evidence="4">The sequence shown here is derived from an EMBL/GenBank/DDBJ whole genome shotgun (WGS) entry which is preliminary data.</text>
</comment>
<dbReference type="GO" id="GO:0005524">
    <property type="term" value="F:ATP binding"/>
    <property type="evidence" value="ECO:0007669"/>
    <property type="project" value="UniProtKB-KW"/>
</dbReference>
<dbReference type="InterPro" id="IPR014217">
    <property type="entry name" value="Spore_III_AA"/>
</dbReference>
<dbReference type="PANTHER" id="PTHR20953">
    <property type="entry name" value="KINASE-RELATED"/>
    <property type="match status" value="1"/>
</dbReference>
<organism evidence="4 5">
    <name type="scientific">Hungatella hathewayi DSM 13479</name>
    <dbReference type="NCBI Taxonomy" id="566550"/>
    <lineage>
        <taxon>Bacteria</taxon>
        <taxon>Bacillati</taxon>
        <taxon>Bacillota</taxon>
        <taxon>Clostridia</taxon>
        <taxon>Lachnospirales</taxon>
        <taxon>Lachnospiraceae</taxon>
        <taxon>Hungatella</taxon>
    </lineage>
</organism>
<evidence type="ECO:0000256" key="1">
    <source>
        <dbReference type="ARBA" id="ARBA00022741"/>
    </source>
</evidence>
<reference evidence="4 5" key="1">
    <citation type="submission" date="2010-01" db="EMBL/GenBank/DDBJ databases">
        <authorList>
            <person name="Weinstock G."/>
            <person name="Sodergren E."/>
            <person name="Clifton S."/>
            <person name="Fulton L."/>
            <person name="Fulton B."/>
            <person name="Courtney L."/>
            <person name="Fronick C."/>
            <person name="Harrison M."/>
            <person name="Strong C."/>
            <person name="Farmer C."/>
            <person name="Delahaunty K."/>
            <person name="Markovic C."/>
            <person name="Hall O."/>
            <person name="Minx P."/>
            <person name="Tomlinson C."/>
            <person name="Mitreva M."/>
            <person name="Nelson J."/>
            <person name="Hou S."/>
            <person name="Wollam A."/>
            <person name="Pepin K.H."/>
            <person name="Johnson M."/>
            <person name="Bhonagiri V."/>
            <person name="Nash W.E."/>
            <person name="Warren W."/>
            <person name="Chinwalla A."/>
            <person name="Mardis E.R."/>
            <person name="Wilson R.K."/>
        </authorList>
    </citation>
    <scope>NUCLEOTIDE SEQUENCE [LARGE SCALE GENOMIC DNA]</scope>
    <source>
        <strain evidence="4 5">DSM 13479</strain>
    </source>
</reference>
<dbReference type="Pfam" id="PF19568">
    <property type="entry name" value="Spore_III_AA"/>
    <property type="match status" value="1"/>
</dbReference>
<dbReference type="SUPFAM" id="SSF52540">
    <property type="entry name" value="P-loop containing nucleoside triphosphate hydrolases"/>
    <property type="match status" value="1"/>
</dbReference>
<name>D3ACR6_9FIRM</name>
<keyword evidence="2" id="KW-0067">ATP-binding</keyword>